<organism evidence="1 2">
    <name type="scientific">Staurois parvus</name>
    <dbReference type="NCBI Taxonomy" id="386267"/>
    <lineage>
        <taxon>Eukaryota</taxon>
        <taxon>Metazoa</taxon>
        <taxon>Chordata</taxon>
        <taxon>Craniata</taxon>
        <taxon>Vertebrata</taxon>
        <taxon>Euteleostomi</taxon>
        <taxon>Amphibia</taxon>
        <taxon>Batrachia</taxon>
        <taxon>Anura</taxon>
        <taxon>Neobatrachia</taxon>
        <taxon>Ranoidea</taxon>
        <taxon>Ranidae</taxon>
        <taxon>Staurois</taxon>
    </lineage>
</organism>
<sequence length="79" mass="8710">KRSVLSALEGCRTPDLCLDSADWPCAGHIHSPRKEKKKPLAIHTKLSMCTVTPLLSGEGEDQRTEDQTAFFTQCRGLTP</sequence>
<evidence type="ECO:0000313" key="2">
    <source>
        <dbReference type="Proteomes" id="UP001162483"/>
    </source>
</evidence>
<gene>
    <name evidence="1" type="ORF">SPARVUS_LOCUS15039718</name>
</gene>
<feature type="non-terminal residue" evidence="1">
    <location>
        <position position="1"/>
    </location>
</feature>
<dbReference type="EMBL" id="CATNWA010019652">
    <property type="protein sequence ID" value="CAI9614325.1"/>
    <property type="molecule type" value="Genomic_DNA"/>
</dbReference>
<reference evidence="1" key="1">
    <citation type="submission" date="2023-05" db="EMBL/GenBank/DDBJ databases">
        <authorList>
            <person name="Stuckert A."/>
        </authorList>
    </citation>
    <scope>NUCLEOTIDE SEQUENCE</scope>
</reference>
<evidence type="ECO:0000313" key="1">
    <source>
        <dbReference type="EMBL" id="CAI9614325.1"/>
    </source>
</evidence>
<keyword evidence="2" id="KW-1185">Reference proteome</keyword>
<proteinExistence type="predicted"/>
<protein>
    <submittedName>
        <fullName evidence="1">Uncharacterized protein</fullName>
    </submittedName>
</protein>
<dbReference type="Proteomes" id="UP001162483">
    <property type="component" value="Unassembled WGS sequence"/>
</dbReference>
<comment type="caution">
    <text evidence="1">The sequence shown here is derived from an EMBL/GenBank/DDBJ whole genome shotgun (WGS) entry which is preliminary data.</text>
</comment>
<name>A0ABN9H1U1_9NEOB</name>
<accession>A0ABN9H1U1</accession>